<dbReference type="AlphaFoldDB" id="A0A395HFD7"/>
<reference evidence="1 2" key="1">
    <citation type="submission" date="2018-02" db="EMBL/GenBank/DDBJ databases">
        <title>The genomes of Aspergillus section Nigri reveals drivers in fungal speciation.</title>
        <authorList>
            <consortium name="DOE Joint Genome Institute"/>
            <person name="Vesth T.C."/>
            <person name="Nybo J."/>
            <person name="Theobald S."/>
            <person name="Brandl J."/>
            <person name="Frisvad J.C."/>
            <person name="Nielsen K.F."/>
            <person name="Lyhne E.K."/>
            <person name="Kogle M.E."/>
            <person name="Kuo A."/>
            <person name="Riley R."/>
            <person name="Clum A."/>
            <person name="Nolan M."/>
            <person name="Lipzen A."/>
            <person name="Salamov A."/>
            <person name="Henrissat B."/>
            <person name="Wiebenga A."/>
            <person name="De vries R.P."/>
            <person name="Grigoriev I.V."/>
            <person name="Mortensen U.H."/>
            <person name="Andersen M.R."/>
            <person name="Baker S.E."/>
        </authorList>
    </citation>
    <scope>NUCLEOTIDE SEQUENCE [LARGE SCALE GENOMIC DNA]</scope>
    <source>
        <strain evidence="1 2">CBS 101889</strain>
    </source>
</reference>
<dbReference type="OrthoDB" id="2156052at2759"/>
<accession>A0A395HFD7</accession>
<dbReference type="VEuPathDB" id="FungiDB:BO97DRAFT_448963"/>
<sequence length="223" mass="25362">MSFGFAARRCLRPTIPECETPSSCAEDRPSPNPSRRISLLGQATVGQEHGRVVYSSQPMWIIRRAVQSHLCCIRLHSGGHKVSQEAEVYCILQSIQGSAVPVFLGLIDLAKIYFLHGAGEIRHMLLMSWGGKSLRHEDIDTKMQRHISRSKRSILSLGVMHDDLRPENILWNENLKRVLIIDFHRCHLTPQLLQPKPNSSKKRRLDSMHGGRAELRTKRMCVT</sequence>
<evidence type="ECO:0000313" key="1">
    <source>
        <dbReference type="EMBL" id="RAL06612.1"/>
    </source>
</evidence>
<dbReference type="InterPro" id="IPR011009">
    <property type="entry name" value="Kinase-like_dom_sf"/>
</dbReference>
<proteinExistence type="predicted"/>
<dbReference type="SUPFAM" id="SSF56112">
    <property type="entry name" value="Protein kinase-like (PK-like)"/>
    <property type="match status" value="1"/>
</dbReference>
<dbReference type="STRING" id="1450537.A0A395HFD7"/>
<dbReference type="Pfam" id="PF06293">
    <property type="entry name" value="Kdo"/>
    <property type="match status" value="1"/>
</dbReference>
<dbReference type="GeneID" id="37203140"/>
<dbReference type="EMBL" id="KZ824370">
    <property type="protein sequence ID" value="RAL06612.1"/>
    <property type="molecule type" value="Genomic_DNA"/>
</dbReference>
<gene>
    <name evidence="1" type="ORF">BO97DRAFT_448963</name>
</gene>
<keyword evidence="2" id="KW-1185">Reference proteome</keyword>
<dbReference type="Gene3D" id="1.10.510.10">
    <property type="entry name" value="Transferase(Phosphotransferase) domain 1"/>
    <property type="match status" value="1"/>
</dbReference>
<evidence type="ECO:0008006" key="3">
    <source>
        <dbReference type="Google" id="ProtNLM"/>
    </source>
</evidence>
<evidence type="ECO:0000313" key="2">
    <source>
        <dbReference type="Proteomes" id="UP000248961"/>
    </source>
</evidence>
<organism evidence="1 2">
    <name type="scientific">Aspergillus homomorphus (strain CBS 101889)</name>
    <dbReference type="NCBI Taxonomy" id="1450537"/>
    <lineage>
        <taxon>Eukaryota</taxon>
        <taxon>Fungi</taxon>
        <taxon>Dikarya</taxon>
        <taxon>Ascomycota</taxon>
        <taxon>Pezizomycotina</taxon>
        <taxon>Eurotiomycetes</taxon>
        <taxon>Eurotiomycetidae</taxon>
        <taxon>Eurotiales</taxon>
        <taxon>Aspergillaceae</taxon>
        <taxon>Aspergillus</taxon>
        <taxon>Aspergillus subgen. Circumdati</taxon>
    </lineage>
</organism>
<dbReference type="RefSeq" id="XP_025545766.1">
    <property type="nucleotide sequence ID" value="XM_025698851.1"/>
</dbReference>
<name>A0A395HFD7_ASPHC</name>
<protein>
    <recommendedName>
        <fullName evidence="3">Protein kinase domain-containing protein</fullName>
    </recommendedName>
</protein>
<dbReference type="Proteomes" id="UP000248961">
    <property type="component" value="Unassembled WGS sequence"/>
</dbReference>